<dbReference type="Proteomes" id="UP000499080">
    <property type="component" value="Unassembled WGS sequence"/>
</dbReference>
<evidence type="ECO:0000313" key="2">
    <source>
        <dbReference type="EMBL" id="GBN12619.1"/>
    </source>
</evidence>
<organism evidence="2 3">
    <name type="scientific">Araneus ventricosus</name>
    <name type="common">Orbweaver spider</name>
    <name type="synonym">Epeira ventricosa</name>
    <dbReference type="NCBI Taxonomy" id="182803"/>
    <lineage>
        <taxon>Eukaryota</taxon>
        <taxon>Metazoa</taxon>
        <taxon>Ecdysozoa</taxon>
        <taxon>Arthropoda</taxon>
        <taxon>Chelicerata</taxon>
        <taxon>Arachnida</taxon>
        <taxon>Araneae</taxon>
        <taxon>Araneomorphae</taxon>
        <taxon>Entelegynae</taxon>
        <taxon>Araneoidea</taxon>
        <taxon>Araneidae</taxon>
        <taxon>Araneus</taxon>
    </lineage>
</organism>
<feature type="region of interest" description="Disordered" evidence="1">
    <location>
        <begin position="91"/>
        <end position="117"/>
    </location>
</feature>
<evidence type="ECO:0000256" key="1">
    <source>
        <dbReference type="SAM" id="MobiDB-lite"/>
    </source>
</evidence>
<proteinExistence type="predicted"/>
<evidence type="ECO:0000313" key="3">
    <source>
        <dbReference type="Proteomes" id="UP000499080"/>
    </source>
</evidence>
<comment type="caution">
    <text evidence="2">The sequence shown here is derived from an EMBL/GenBank/DDBJ whole genome shotgun (WGS) entry which is preliminary data.</text>
</comment>
<dbReference type="EMBL" id="BGPR01005698">
    <property type="protein sequence ID" value="GBN12619.1"/>
    <property type="molecule type" value="Genomic_DNA"/>
</dbReference>
<keyword evidence="3" id="KW-1185">Reference proteome</keyword>
<reference evidence="2 3" key="1">
    <citation type="journal article" date="2019" name="Sci. Rep.">
        <title>Orb-weaving spider Araneus ventricosus genome elucidates the spidroin gene catalogue.</title>
        <authorList>
            <person name="Kono N."/>
            <person name="Nakamura H."/>
            <person name="Ohtoshi R."/>
            <person name="Moran D.A.P."/>
            <person name="Shinohara A."/>
            <person name="Yoshida Y."/>
            <person name="Fujiwara M."/>
            <person name="Mori M."/>
            <person name="Tomita M."/>
            <person name="Arakawa K."/>
        </authorList>
    </citation>
    <scope>NUCLEOTIDE SEQUENCE [LARGE SCALE GENOMIC DNA]</scope>
</reference>
<gene>
    <name evidence="2" type="ORF">AVEN_12506_1</name>
</gene>
<protein>
    <submittedName>
        <fullName evidence="2">Uncharacterized protein</fullName>
    </submittedName>
</protein>
<name>A0A4Y2LDP4_ARAVE</name>
<sequence length="117" mass="12456">MAPLLWCPTAMFMQQLQCQCNRALTCAGDKGTNNRSSCEQSSFMQSARHSLAGHGPSCSSRELRRQLVLDLLVSSGVWHIATGPLHDGSLLESGLQHGSSSSEADSLAPGQSELISV</sequence>
<accession>A0A4Y2LDP4</accession>
<dbReference type="AlphaFoldDB" id="A0A4Y2LDP4"/>